<dbReference type="RefSeq" id="WP_084194734.1">
    <property type="nucleotide sequence ID" value="NZ_FTOA01000003.1"/>
</dbReference>
<feature type="region of interest" description="Disordered" evidence="1">
    <location>
        <begin position="48"/>
        <end position="83"/>
    </location>
</feature>
<keyword evidence="4" id="KW-1185">Reference proteome</keyword>
<evidence type="ECO:0000313" key="3">
    <source>
        <dbReference type="EMBL" id="SIS75055.1"/>
    </source>
</evidence>
<dbReference type="EMBL" id="FTOA01000003">
    <property type="protein sequence ID" value="SIS75055.1"/>
    <property type="molecule type" value="Genomic_DNA"/>
</dbReference>
<organism evidence="3 4">
    <name type="scientific">Insolitispirillum peregrinum</name>
    <dbReference type="NCBI Taxonomy" id="80876"/>
    <lineage>
        <taxon>Bacteria</taxon>
        <taxon>Pseudomonadati</taxon>
        <taxon>Pseudomonadota</taxon>
        <taxon>Alphaproteobacteria</taxon>
        <taxon>Rhodospirillales</taxon>
        <taxon>Novispirillaceae</taxon>
        <taxon>Insolitispirillum</taxon>
    </lineage>
</organism>
<feature type="compositionally biased region" description="Low complexity" evidence="1">
    <location>
        <begin position="50"/>
        <end position="63"/>
    </location>
</feature>
<evidence type="ECO:0000256" key="1">
    <source>
        <dbReference type="SAM" id="MobiDB-lite"/>
    </source>
</evidence>
<dbReference type="OrthoDB" id="5679025at2"/>
<reference evidence="3 4" key="1">
    <citation type="submission" date="2017-01" db="EMBL/GenBank/DDBJ databases">
        <authorList>
            <person name="Mah S.A."/>
            <person name="Swanson W.J."/>
            <person name="Moy G.W."/>
            <person name="Vacquier V.D."/>
        </authorList>
    </citation>
    <scope>NUCLEOTIDE SEQUENCE [LARGE SCALE GENOMIC DNA]</scope>
    <source>
        <strain evidence="3 4">DSM 11589</strain>
    </source>
</reference>
<evidence type="ECO:0000259" key="2">
    <source>
        <dbReference type="Pfam" id="PF10881"/>
    </source>
</evidence>
<sequence>MSESPPPLAVVVLALSLGVGLLIGLVRTVRALRLRPLPSLSLPRWRRRAPAAAARAPRPTTTKATRKASPEKTGSSPAKPRGGFWSVANQLTWVRAAAFSSKPVMNKSEYQVFLLIEQLVQKRYRGCRLFAQTSLGEILGSSDQQAFKSINSKRIDMLIMGTDGYPAVAIEYQGTGHYQGDAEIRDAIKREALERAGIPLVEIFPQDRTGAIEDKVIKAMKKKRGRAANH</sequence>
<gene>
    <name evidence="3" type="ORF">SAMN05421779_103427</name>
</gene>
<proteinExistence type="predicted"/>
<evidence type="ECO:0000313" key="4">
    <source>
        <dbReference type="Proteomes" id="UP000185678"/>
    </source>
</evidence>
<name>A0A1N7LMH5_9PROT</name>
<accession>A0A1N7LMH5</accession>
<protein>
    <recommendedName>
        <fullName evidence="2">DUF2726 domain-containing protein</fullName>
    </recommendedName>
</protein>
<dbReference type="Proteomes" id="UP000185678">
    <property type="component" value="Unassembled WGS sequence"/>
</dbReference>
<dbReference type="InterPro" id="IPR024402">
    <property type="entry name" value="DUF2726"/>
</dbReference>
<dbReference type="Pfam" id="PF10881">
    <property type="entry name" value="DUF2726"/>
    <property type="match status" value="1"/>
</dbReference>
<feature type="domain" description="DUF2726" evidence="2">
    <location>
        <begin position="102"/>
        <end position="207"/>
    </location>
</feature>
<dbReference type="AlphaFoldDB" id="A0A1N7LMH5"/>